<dbReference type="RefSeq" id="WP_145180842.1">
    <property type="nucleotide sequence ID" value="NZ_CP036266.1"/>
</dbReference>
<feature type="domain" description="ATP-grasp" evidence="1">
    <location>
        <begin position="90"/>
        <end position="238"/>
    </location>
</feature>
<sequence>MRAYVQQGQKGDPNYLNLERIAYTFWERGYEVTRFDAPTLFDGALDRGLLSFPDETIIAGGVGTVRSAIKRAQRPLPDLQDLPDCLKEWIGREFWISTLEEVRQPFEKEEETRALHVKPLWEHKRFTGTVFKEFKDLIPSAAVDGEIEVLVQEVVEFISEWRAYIFRGAIKTVANYQGDPLAFPDRTRMQSALHAFESCPIACSMDWGITSTGETLLVEVNDCYALGNYGADMYLYTAMIEARWREIMGLEDNGIGINL</sequence>
<reference evidence="2 3" key="1">
    <citation type="submission" date="2019-02" db="EMBL/GenBank/DDBJ databases">
        <title>Deep-cultivation of Planctomycetes and their phenomic and genomic characterization uncovers novel biology.</title>
        <authorList>
            <person name="Wiegand S."/>
            <person name="Jogler M."/>
            <person name="Boedeker C."/>
            <person name="Pinto D."/>
            <person name="Vollmers J."/>
            <person name="Rivas-Marin E."/>
            <person name="Kohn T."/>
            <person name="Peeters S.H."/>
            <person name="Heuer A."/>
            <person name="Rast P."/>
            <person name="Oberbeckmann S."/>
            <person name="Bunk B."/>
            <person name="Jeske O."/>
            <person name="Meyerdierks A."/>
            <person name="Storesund J.E."/>
            <person name="Kallscheuer N."/>
            <person name="Luecker S."/>
            <person name="Lage O.M."/>
            <person name="Pohl T."/>
            <person name="Merkel B.J."/>
            <person name="Hornburger P."/>
            <person name="Mueller R.-W."/>
            <person name="Bruemmer F."/>
            <person name="Labrenz M."/>
            <person name="Spormann A.M."/>
            <person name="Op den Camp H."/>
            <person name="Overmann J."/>
            <person name="Amann R."/>
            <person name="Jetten M.S.M."/>
            <person name="Mascher T."/>
            <person name="Medema M.H."/>
            <person name="Devos D.P."/>
            <person name="Kaster A.-K."/>
            <person name="Ovreas L."/>
            <person name="Rohde M."/>
            <person name="Galperin M.Y."/>
            <person name="Jogler C."/>
        </authorList>
    </citation>
    <scope>NUCLEOTIDE SEQUENCE [LARGE SCALE GENOMIC DNA]</scope>
    <source>
        <strain evidence="2 3">HG66A1</strain>
    </source>
</reference>
<dbReference type="AlphaFoldDB" id="A0A517PHS1"/>
<accession>A0A517PHS1</accession>
<evidence type="ECO:0000313" key="2">
    <source>
        <dbReference type="EMBL" id="QDT18934.1"/>
    </source>
</evidence>
<keyword evidence="3" id="KW-1185">Reference proteome</keyword>
<dbReference type="Pfam" id="PF18299">
    <property type="entry name" value="R2K_2"/>
    <property type="match status" value="1"/>
</dbReference>
<organism evidence="2 3">
    <name type="scientific">Gimesia chilikensis</name>
    <dbReference type="NCBI Taxonomy" id="2605989"/>
    <lineage>
        <taxon>Bacteria</taxon>
        <taxon>Pseudomonadati</taxon>
        <taxon>Planctomycetota</taxon>
        <taxon>Planctomycetia</taxon>
        <taxon>Planctomycetales</taxon>
        <taxon>Planctomycetaceae</taxon>
        <taxon>Gimesia</taxon>
    </lineage>
</organism>
<dbReference type="OrthoDB" id="482201at2"/>
<proteinExistence type="predicted"/>
<name>A0A517PHS1_9PLAN</name>
<evidence type="ECO:0000313" key="3">
    <source>
        <dbReference type="Proteomes" id="UP000320421"/>
    </source>
</evidence>
<evidence type="ECO:0000259" key="1">
    <source>
        <dbReference type="Pfam" id="PF18299"/>
    </source>
</evidence>
<dbReference type="Proteomes" id="UP000320421">
    <property type="component" value="Chromosome"/>
</dbReference>
<gene>
    <name evidence="2" type="ORF">HG66A1_06970</name>
</gene>
<dbReference type="InterPro" id="IPR041261">
    <property type="entry name" value="R2K_2"/>
</dbReference>
<dbReference type="EMBL" id="CP036266">
    <property type="protein sequence ID" value="QDT18934.1"/>
    <property type="molecule type" value="Genomic_DNA"/>
</dbReference>
<protein>
    <recommendedName>
        <fullName evidence="1">ATP-grasp domain-containing protein</fullName>
    </recommendedName>
</protein>